<evidence type="ECO:0000259" key="16">
    <source>
        <dbReference type="PROSITE" id="PS50262"/>
    </source>
</evidence>
<evidence type="ECO:0000256" key="10">
    <source>
        <dbReference type="ARBA" id="ARBA00023170"/>
    </source>
</evidence>
<evidence type="ECO:0000256" key="15">
    <source>
        <dbReference type="SAM" id="Phobius"/>
    </source>
</evidence>
<keyword evidence="7" id="KW-0297">G-protein coupled receptor</keyword>
<dbReference type="InterPro" id="IPR050125">
    <property type="entry name" value="GPCR_opsins"/>
</dbReference>
<dbReference type="InterPro" id="IPR000276">
    <property type="entry name" value="GPCR_Rhodpsn"/>
</dbReference>
<evidence type="ECO:0000256" key="7">
    <source>
        <dbReference type="ARBA" id="ARBA00023040"/>
    </source>
</evidence>
<dbReference type="EMBL" id="JAFJMO010000002">
    <property type="protein sequence ID" value="KAJ8284864.1"/>
    <property type="molecule type" value="Genomic_DNA"/>
</dbReference>
<feature type="transmembrane region" description="Helical" evidence="15">
    <location>
        <begin position="54"/>
        <end position="77"/>
    </location>
</feature>
<feature type="transmembrane region" description="Helical" evidence="15">
    <location>
        <begin position="123"/>
        <end position="145"/>
    </location>
</feature>
<keyword evidence="4" id="KW-0600">Photoreceptor protein</keyword>
<organism evidence="17 18">
    <name type="scientific">Conger conger</name>
    <name type="common">Conger eel</name>
    <name type="synonym">Muraena conger</name>
    <dbReference type="NCBI Taxonomy" id="82655"/>
    <lineage>
        <taxon>Eukaryota</taxon>
        <taxon>Metazoa</taxon>
        <taxon>Chordata</taxon>
        <taxon>Craniata</taxon>
        <taxon>Vertebrata</taxon>
        <taxon>Euteleostomi</taxon>
        <taxon>Actinopterygii</taxon>
        <taxon>Neopterygii</taxon>
        <taxon>Teleostei</taxon>
        <taxon>Anguilliformes</taxon>
        <taxon>Congridae</taxon>
        <taxon>Conger</taxon>
    </lineage>
</organism>
<dbReference type="InterPro" id="IPR017452">
    <property type="entry name" value="GPCR_Rhodpsn_7TM"/>
</dbReference>
<evidence type="ECO:0000256" key="12">
    <source>
        <dbReference type="ARBA" id="ARBA00023305"/>
    </source>
</evidence>
<comment type="subcellular location">
    <subcellularLocation>
        <location evidence="1">Membrane</location>
        <topology evidence="1">Multi-pass membrane protein</topology>
    </subcellularLocation>
</comment>
<keyword evidence="10" id="KW-0675">Receptor</keyword>
<keyword evidence="12" id="KW-0844">Vision</keyword>
<dbReference type="PRINTS" id="PR00667">
    <property type="entry name" value="RPERETINALR"/>
</dbReference>
<comment type="function">
    <text evidence="13">Receptor for all-trans- and 11-cis-retinal. Binds preferentially to the former and may catalyze the isomerization of the chromophore by a retinochrome-like mechanism.</text>
</comment>
<evidence type="ECO:0000256" key="2">
    <source>
        <dbReference type="ARBA" id="ARBA00022606"/>
    </source>
</evidence>
<dbReference type="Proteomes" id="UP001152803">
    <property type="component" value="Unassembled WGS sequence"/>
</dbReference>
<sequence>MVTTYALPEGFTDSDMVTFGSAFLMEGVLGFFLNAISVVSFLAVKEMRTPSNFFIFNLALADVSLNVNGIIAGYASFLRHWPFGVSGCQNHAFQGMVSALASINFIGAVAWDRYHQYCTKQKLFWSSSMTMSGIVWVLSIFWAFLPLAGWGEYGFEPLGTCCTLDYSKGDRNYTTYMLTLTFFYLIIPALTMLTSYQSIQKHFKKTRKYKLNTAWPLRVMLVCWGPYVLLCMYASIDNALAISPKFRMVLPVLAKTTPIFHSLLYAFGTESYRAGIWQFLTGKKMALPPPEKSKK</sequence>
<keyword evidence="9" id="KW-1015">Disulfide bond</keyword>
<evidence type="ECO:0000256" key="9">
    <source>
        <dbReference type="ARBA" id="ARBA00023157"/>
    </source>
</evidence>
<proteinExistence type="predicted"/>
<accession>A0A9Q1I6X8</accession>
<evidence type="ECO:0000313" key="18">
    <source>
        <dbReference type="Proteomes" id="UP001152803"/>
    </source>
</evidence>
<evidence type="ECO:0000256" key="3">
    <source>
        <dbReference type="ARBA" id="ARBA00022692"/>
    </source>
</evidence>
<keyword evidence="2" id="KW-0716">Sensory transduction</keyword>
<gene>
    <name evidence="17" type="ORF">COCON_G00037140</name>
</gene>
<keyword evidence="4" id="KW-0681">Retinal protein</keyword>
<keyword evidence="8 15" id="KW-0472">Membrane</keyword>
<keyword evidence="11" id="KW-0807">Transducer</keyword>
<dbReference type="GO" id="GO:0016020">
    <property type="term" value="C:membrane"/>
    <property type="evidence" value="ECO:0007669"/>
    <property type="project" value="UniProtKB-SubCell"/>
</dbReference>
<evidence type="ECO:0000256" key="8">
    <source>
        <dbReference type="ARBA" id="ARBA00023136"/>
    </source>
</evidence>
<dbReference type="Gene3D" id="1.20.1070.10">
    <property type="entry name" value="Rhodopsin 7-helix transmembrane proteins"/>
    <property type="match status" value="1"/>
</dbReference>
<evidence type="ECO:0000256" key="5">
    <source>
        <dbReference type="ARBA" id="ARBA00022989"/>
    </source>
</evidence>
<dbReference type="FunFam" id="1.20.1070.10:FF:000139">
    <property type="entry name" value="RPE-retinal G protein-coupled receptor isoform X1"/>
    <property type="match status" value="1"/>
</dbReference>
<feature type="transmembrane region" description="Helical" evidence="15">
    <location>
        <begin position="248"/>
        <end position="267"/>
    </location>
</feature>
<dbReference type="PANTHER" id="PTHR24240">
    <property type="entry name" value="OPSIN"/>
    <property type="match status" value="1"/>
</dbReference>
<feature type="domain" description="G-protein coupled receptors family 1 profile" evidence="16">
    <location>
        <begin position="33"/>
        <end position="265"/>
    </location>
</feature>
<evidence type="ECO:0000256" key="4">
    <source>
        <dbReference type="ARBA" id="ARBA00022925"/>
    </source>
</evidence>
<keyword evidence="5 15" id="KW-1133">Transmembrane helix</keyword>
<evidence type="ECO:0000256" key="6">
    <source>
        <dbReference type="ARBA" id="ARBA00022991"/>
    </source>
</evidence>
<evidence type="ECO:0000256" key="13">
    <source>
        <dbReference type="ARBA" id="ARBA00057095"/>
    </source>
</evidence>
<feature type="transmembrane region" description="Helical" evidence="15">
    <location>
        <begin position="92"/>
        <end position="111"/>
    </location>
</feature>
<comment type="caution">
    <text evidence="17">The sequence shown here is derived from an EMBL/GenBank/DDBJ whole genome shotgun (WGS) entry which is preliminary data.</text>
</comment>
<dbReference type="GO" id="GO:0007602">
    <property type="term" value="P:phototransduction"/>
    <property type="evidence" value="ECO:0007669"/>
    <property type="project" value="UniProtKB-KW"/>
</dbReference>
<dbReference type="SUPFAM" id="SSF81321">
    <property type="entry name" value="Family A G protein-coupled receptor-like"/>
    <property type="match status" value="1"/>
</dbReference>
<keyword evidence="3 15" id="KW-0812">Transmembrane</keyword>
<evidence type="ECO:0000256" key="11">
    <source>
        <dbReference type="ARBA" id="ARBA00023224"/>
    </source>
</evidence>
<keyword evidence="6" id="KW-0157">Chromophore</keyword>
<name>A0A9Q1I6X8_CONCO</name>
<evidence type="ECO:0000256" key="1">
    <source>
        <dbReference type="ARBA" id="ARBA00004141"/>
    </source>
</evidence>
<evidence type="ECO:0000256" key="14">
    <source>
        <dbReference type="ARBA" id="ARBA00073686"/>
    </source>
</evidence>
<feature type="transmembrane region" description="Helical" evidence="15">
    <location>
        <begin position="20"/>
        <end position="42"/>
    </location>
</feature>
<dbReference type="GO" id="GO:0004930">
    <property type="term" value="F:G protein-coupled receptor activity"/>
    <property type="evidence" value="ECO:0007669"/>
    <property type="project" value="UniProtKB-KW"/>
</dbReference>
<dbReference type="PRINTS" id="PR00237">
    <property type="entry name" value="GPCRRHODOPSN"/>
</dbReference>
<dbReference type="OrthoDB" id="10015560at2759"/>
<keyword evidence="18" id="KW-1185">Reference proteome</keyword>
<feature type="transmembrane region" description="Helical" evidence="15">
    <location>
        <begin position="215"/>
        <end position="236"/>
    </location>
</feature>
<evidence type="ECO:0000313" key="17">
    <source>
        <dbReference type="EMBL" id="KAJ8284864.1"/>
    </source>
</evidence>
<feature type="transmembrane region" description="Helical" evidence="15">
    <location>
        <begin position="173"/>
        <end position="194"/>
    </location>
</feature>
<dbReference type="InterPro" id="IPR001793">
    <property type="entry name" value="RPE_GPCR"/>
</dbReference>
<dbReference type="AlphaFoldDB" id="A0A9Q1I6X8"/>
<dbReference type="PROSITE" id="PS50262">
    <property type="entry name" value="G_PROTEIN_RECEP_F1_2"/>
    <property type="match status" value="1"/>
</dbReference>
<dbReference type="CDD" id="cd15072">
    <property type="entry name" value="7tmA_Retinal_GPR"/>
    <property type="match status" value="1"/>
</dbReference>
<reference evidence="17" key="1">
    <citation type="journal article" date="2023" name="Science">
        <title>Genome structures resolve the early diversification of teleost fishes.</title>
        <authorList>
            <person name="Parey E."/>
            <person name="Louis A."/>
            <person name="Montfort J."/>
            <person name="Bouchez O."/>
            <person name="Roques C."/>
            <person name="Iampietro C."/>
            <person name="Lluch J."/>
            <person name="Castinel A."/>
            <person name="Donnadieu C."/>
            <person name="Desvignes T."/>
            <person name="Floi Bucao C."/>
            <person name="Jouanno E."/>
            <person name="Wen M."/>
            <person name="Mejri S."/>
            <person name="Dirks R."/>
            <person name="Jansen H."/>
            <person name="Henkel C."/>
            <person name="Chen W.J."/>
            <person name="Zahm M."/>
            <person name="Cabau C."/>
            <person name="Klopp C."/>
            <person name="Thompson A.W."/>
            <person name="Robinson-Rechavi M."/>
            <person name="Braasch I."/>
            <person name="Lecointre G."/>
            <person name="Bobe J."/>
            <person name="Postlethwait J.H."/>
            <person name="Berthelot C."/>
            <person name="Roest Crollius H."/>
            <person name="Guiguen Y."/>
        </authorList>
    </citation>
    <scope>NUCLEOTIDE SEQUENCE</scope>
    <source>
        <strain evidence="17">Concon-B</strain>
    </source>
</reference>
<dbReference type="Pfam" id="PF00001">
    <property type="entry name" value="7tm_1"/>
    <property type="match status" value="1"/>
</dbReference>
<dbReference type="GO" id="GO:0007601">
    <property type="term" value="P:visual perception"/>
    <property type="evidence" value="ECO:0007669"/>
    <property type="project" value="UniProtKB-KW"/>
</dbReference>
<protein>
    <recommendedName>
        <fullName evidence="14">RPE-retinal G protein-coupled receptor</fullName>
    </recommendedName>
</protein>